<dbReference type="PANTHER" id="PTHR15995">
    <property type="entry name" value="PROTEIN ZWILCH HOMOLOG"/>
    <property type="match status" value="1"/>
</dbReference>
<dbReference type="EMBL" id="CAJVCH010558972">
    <property type="protein sequence ID" value="CAG7831106.1"/>
    <property type="molecule type" value="Genomic_DNA"/>
</dbReference>
<accession>A0A8J2Q2P0</accession>
<evidence type="ECO:0000256" key="9">
    <source>
        <dbReference type="RuleBase" id="RU369076"/>
    </source>
</evidence>
<sequence length="588" mass="67316">MPGLPCSYGDVTRIDLPMPFFLRDDAFVNFKNVNYNWGPKRQVTVLVKTLERPSAKALLTDDGESMEDESLGGCPLECPFDPNENFDDAVKPALPEPVFPGLDFSLDMYDSMELQTCRTLVKKIYDGDEETLRNLRLDRVAGKYTFPNPIYVACDGSPNAKDLVMIGFDEEKFLELRMMGPYKRQSTQLNLDLFLAYHQHLPNVIPTSIHRQVHAVYEKPHGQYAANGKLFVEFLWTDPKVLFEPPPPFASYVKLAVTPKPGDANPFLAKLWEEIQKIEMLIDQMESGCDAERTSLGATLVDSSSPILNDVRCLLNEPSVPNWKKGLELSDSFDIVLKRVSELDRSDVDFTDKLWNILKTTNQPSELLDCFNVAFTAVEKKLYRPYLFPSNSTLVSSVLKTIGNQNVNYRLKMNFSYVFELAINCGINKLYKDYFFILSTCKLAEQNDLKGFAPQGRTLKESLMDVKKMHCMLEVLCLSKDRLALSLLDQEAQMRVLLKHFQENKVDWQHTFHFDVPFNAVANFINGTHPIYWNLKLESSNSHRITRTNAVLSKDFFIGHARKFYVNGDGLIPRGYYLYVHRIAQRKI</sequence>
<dbReference type="GO" id="GO:0007094">
    <property type="term" value="P:mitotic spindle assembly checkpoint signaling"/>
    <property type="evidence" value="ECO:0007669"/>
    <property type="project" value="UniProtKB-UniRule"/>
</dbReference>
<evidence type="ECO:0000256" key="2">
    <source>
        <dbReference type="ARBA" id="ARBA00009062"/>
    </source>
</evidence>
<comment type="similarity">
    <text evidence="2 9">Belongs to the ZWILCH family.</text>
</comment>
<evidence type="ECO:0000256" key="5">
    <source>
        <dbReference type="ARBA" id="ARBA00022776"/>
    </source>
</evidence>
<dbReference type="Pfam" id="PF09817">
    <property type="entry name" value="Zwilch"/>
    <property type="match status" value="1"/>
</dbReference>
<evidence type="ECO:0000256" key="4">
    <source>
        <dbReference type="ARBA" id="ARBA00022618"/>
    </source>
</evidence>
<dbReference type="AlphaFoldDB" id="A0A8J2Q2P0"/>
<evidence type="ECO:0000256" key="8">
    <source>
        <dbReference type="ARBA" id="ARBA00023328"/>
    </source>
</evidence>
<keyword evidence="6 9" id="KW-0995">Kinetochore</keyword>
<dbReference type="InterPro" id="IPR018630">
    <property type="entry name" value="Zwilch"/>
</dbReference>
<comment type="caution">
    <text evidence="10">The sequence shown here is derived from an EMBL/GenBank/DDBJ whole genome shotgun (WGS) entry which is preliminary data.</text>
</comment>
<organism evidence="10 11">
    <name type="scientific">Allacma fusca</name>
    <dbReference type="NCBI Taxonomy" id="39272"/>
    <lineage>
        <taxon>Eukaryota</taxon>
        <taxon>Metazoa</taxon>
        <taxon>Ecdysozoa</taxon>
        <taxon>Arthropoda</taxon>
        <taxon>Hexapoda</taxon>
        <taxon>Collembola</taxon>
        <taxon>Symphypleona</taxon>
        <taxon>Sminthuridae</taxon>
        <taxon>Allacma</taxon>
    </lineage>
</organism>
<protein>
    <recommendedName>
        <fullName evidence="9">Protein zwilch</fullName>
    </recommendedName>
</protein>
<dbReference type="OrthoDB" id="5556307at2759"/>
<dbReference type="GO" id="GO:0034501">
    <property type="term" value="P:protein localization to kinetochore"/>
    <property type="evidence" value="ECO:0007669"/>
    <property type="project" value="UniProtKB-UniRule"/>
</dbReference>
<keyword evidence="4 9" id="KW-0132">Cell division</keyword>
<comment type="function">
    <text evidence="9">Essential component of the mitotic checkpoint, which prevents cells from prematurely exiting mitosis. Required for the assembly of the dynein-dynactin and MAD1-MAD2 complexes onto kinetochores. Its function related to the spindle assembly machinery is proposed to depend on its association in the mitotic RZZ complex.</text>
</comment>
<evidence type="ECO:0000256" key="7">
    <source>
        <dbReference type="ARBA" id="ARBA00023306"/>
    </source>
</evidence>
<evidence type="ECO:0000256" key="1">
    <source>
        <dbReference type="ARBA" id="ARBA00004629"/>
    </source>
</evidence>
<reference evidence="10" key="1">
    <citation type="submission" date="2021-06" db="EMBL/GenBank/DDBJ databases">
        <authorList>
            <person name="Hodson N. C."/>
            <person name="Mongue J. A."/>
            <person name="Jaron S. K."/>
        </authorList>
    </citation>
    <scope>NUCLEOTIDE SEQUENCE</scope>
</reference>
<dbReference type="PANTHER" id="PTHR15995:SF1">
    <property type="entry name" value="PROTEIN ZWILCH HOMOLOG"/>
    <property type="match status" value="1"/>
</dbReference>
<keyword evidence="3 9" id="KW-0158">Chromosome</keyword>
<dbReference type="Proteomes" id="UP000708208">
    <property type="component" value="Unassembled WGS sequence"/>
</dbReference>
<evidence type="ECO:0000256" key="3">
    <source>
        <dbReference type="ARBA" id="ARBA00022454"/>
    </source>
</evidence>
<gene>
    <name evidence="10" type="ORF">AFUS01_LOCUS40866</name>
</gene>
<comment type="subunit">
    <text evidence="9">Component of the RZZ complex.</text>
</comment>
<dbReference type="GO" id="GO:0051301">
    <property type="term" value="P:cell division"/>
    <property type="evidence" value="ECO:0007669"/>
    <property type="project" value="UniProtKB-UniRule"/>
</dbReference>
<comment type="subcellular location">
    <subcellularLocation>
        <location evidence="1 9">Chromosome</location>
        <location evidence="1 9">Centromere</location>
        <location evidence="1 9">Kinetochore</location>
    </subcellularLocation>
</comment>
<keyword evidence="7 9" id="KW-0131">Cell cycle</keyword>
<proteinExistence type="inferred from homology"/>
<keyword evidence="8 9" id="KW-0137">Centromere</keyword>
<name>A0A8J2Q2P0_9HEXA</name>
<evidence type="ECO:0000256" key="6">
    <source>
        <dbReference type="ARBA" id="ARBA00022838"/>
    </source>
</evidence>
<evidence type="ECO:0000313" key="11">
    <source>
        <dbReference type="Proteomes" id="UP000708208"/>
    </source>
</evidence>
<dbReference type="GO" id="GO:1990423">
    <property type="term" value="C:RZZ complex"/>
    <property type="evidence" value="ECO:0007669"/>
    <property type="project" value="UniProtKB-UniRule"/>
</dbReference>
<keyword evidence="11" id="KW-1185">Reference proteome</keyword>
<evidence type="ECO:0000313" key="10">
    <source>
        <dbReference type="EMBL" id="CAG7831106.1"/>
    </source>
</evidence>
<keyword evidence="5 9" id="KW-0498">Mitosis</keyword>